<dbReference type="Proteomes" id="UP000075880">
    <property type="component" value="Unassembled WGS sequence"/>
</dbReference>
<dbReference type="InterPro" id="IPR009008">
    <property type="entry name" value="Val/Leu/Ile-tRNA-synth_edit"/>
</dbReference>
<proteinExistence type="inferred from homology"/>
<dbReference type="NCBIfam" id="TIGR00422">
    <property type="entry name" value="valS"/>
    <property type="match status" value="1"/>
</dbReference>
<sequence length="991" mass="112996">MIRLLRRSTITIHCKEWANSGRIATYIKVRTYGSKEDIAPAYKPSLVETESAARASSTALNSSARPGPASGKPYNILLPPPNVTGELHLGHALTCAVQDALVRYAHNNGHRAIWTPGMDHAGIATQVVVEKRLQKERNLSRHELGREKYLEEVMRWKIEKEGSIRNALQQMGCTMDWGREYFTMDPQQSIAVKDAFVQLFEKGLIYRDRALVNWSCSLESAISDVEVENMEIDGPTTLTVPGYQQQITFGRMVDIAYKVQGSTEEIIVSTTRPETFLGDVAVAVHPEDGRYSHLRNKATFLWHPVRKEEIPLIFDTSVDRSFGTGAVKITPAHDRFDFELGRKHQLATIEVIDERGIVQEHLGPFSGLPRYEARERLLEYFSKLALLRGIKPHSMILPICSRSKDVVELLLRPQWFVRCRDLADRALKAVEDGDLQIIPKSFEREWFRWLENCHDWCISRQLWWGHRIPAYCIRHRNGVERWVAARSVPEAKEKYFTSKFFSADSEGVSFEQDTDVLDTWFSSALLPFSTSGWPKATSADHYPLELMETGHDILFFWVARMVMLGQELTGKLPFHKILLHGIICDEYGRKMSKSLGNVIKPEHVIHGITLDRLRKEAEESNRQGVLSEEELSRSIAGQRKMFPNGIPECGTDALRFTLCSSNIKNHFIHFNVQEAHTNKLFFNKIWQATRYTLSCLERFLPDQDVPMVSHEARGNMMLMDRWILSRLGCAVKQCREGIEGYNFHLATAALKMFFYSNLCDIYLETTKIYMKPDHAKTAALQCAILKHCISVGLYHMEPFTPFLAKELLTHLPLSAAYASDGSQAILWIDSVLESNVERMLDICQYIRQSKNEYTTPIVRKHNPIVHIFAKCNELHEMLHSQLATVQQLTLCNGVVLHREEGTFNGEQMVIKSAASHDCTIGIVAEGLELSTPAMDGTRKKLAKLEADIEKLLATINSEGYRKSASDVVQRRHQERLNQLQQRKDEMMKIAG</sequence>
<dbReference type="InterPro" id="IPR002303">
    <property type="entry name" value="Valyl-tRNA_ligase"/>
</dbReference>
<keyword evidence="7 10" id="KW-0030">Aminoacyl-tRNA synthetase</keyword>
<dbReference type="GO" id="GO:0002161">
    <property type="term" value="F:aminoacyl-tRNA deacylase activity"/>
    <property type="evidence" value="ECO:0007669"/>
    <property type="project" value="InterPro"/>
</dbReference>
<feature type="coiled-coil region" evidence="11">
    <location>
        <begin position="934"/>
        <end position="989"/>
    </location>
</feature>
<keyword evidence="6 10" id="KW-0648">Protein biosynthesis</keyword>
<dbReference type="InterPro" id="IPR001412">
    <property type="entry name" value="aa-tRNA-synth_I_CS"/>
</dbReference>
<dbReference type="PANTHER" id="PTHR11946">
    <property type="entry name" value="VALYL-TRNA SYNTHETASES"/>
    <property type="match status" value="1"/>
</dbReference>
<dbReference type="AlphaFoldDB" id="A0AAG5DBN3"/>
<evidence type="ECO:0000256" key="10">
    <source>
        <dbReference type="RuleBase" id="RU363035"/>
    </source>
</evidence>
<dbReference type="SUPFAM" id="SSF50677">
    <property type="entry name" value="ValRS/IleRS/LeuRS editing domain"/>
    <property type="match status" value="1"/>
</dbReference>
<dbReference type="CDD" id="cd07962">
    <property type="entry name" value="Anticodon_Ia_Val"/>
    <property type="match status" value="1"/>
</dbReference>
<dbReference type="GO" id="GO:0005524">
    <property type="term" value="F:ATP binding"/>
    <property type="evidence" value="ECO:0007669"/>
    <property type="project" value="UniProtKB-KW"/>
</dbReference>
<dbReference type="EnsemblMetazoa" id="ENSAATROPT008960">
    <property type="protein sequence ID" value="ENSAATROPP008093"/>
    <property type="gene ID" value="ENSAATROPG007299"/>
</dbReference>
<evidence type="ECO:0000256" key="6">
    <source>
        <dbReference type="ARBA" id="ARBA00022917"/>
    </source>
</evidence>
<dbReference type="Gene3D" id="1.10.730.10">
    <property type="entry name" value="Isoleucyl-tRNA Synthetase, Domain 1"/>
    <property type="match status" value="1"/>
</dbReference>
<evidence type="ECO:0000313" key="15">
    <source>
        <dbReference type="Proteomes" id="UP000075880"/>
    </source>
</evidence>
<dbReference type="PRINTS" id="PR00986">
    <property type="entry name" value="TRNASYNTHVAL"/>
</dbReference>
<dbReference type="SUPFAM" id="SSF47323">
    <property type="entry name" value="Anticodon-binding domain of a subclass of class I aminoacyl-tRNA synthetases"/>
    <property type="match status" value="1"/>
</dbReference>
<organism evidence="14 15">
    <name type="scientific">Anopheles atroparvus</name>
    <name type="common">European mosquito</name>
    <dbReference type="NCBI Taxonomy" id="41427"/>
    <lineage>
        <taxon>Eukaryota</taxon>
        <taxon>Metazoa</taxon>
        <taxon>Ecdysozoa</taxon>
        <taxon>Arthropoda</taxon>
        <taxon>Hexapoda</taxon>
        <taxon>Insecta</taxon>
        <taxon>Pterygota</taxon>
        <taxon>Neoptera</taxon>
        <taxon>Endopterygota</taxon>
        <taxon>Diptera</taxon>
        <taxon>Nematocera</taxon>
        <taxon>Culicoidea</taxon>
        <taxon>Culicidae</taxon>
        <taxon>Anophelinae</taxon>
        <taxon>Anopheles</taxon>
    </lineage>
</organism>
<keyword evidence="4 10" id="KW-0547">Nucleotide-binding</keyword>
<dbReference type="InterPro" id="IPR002300">
    <property type="entry name" value="aa-tRNA-synth_Ia"/>
</dbReference>
<keyword evidence="3 10" id="KW-0436">Ligase</keyword>
<keyword evidence="11" id="KW-0175">Coiled coil</keyword>
<dbReference type="InterPro" id="IPR033705">
    <property type="entry name" value="Anticodon_Ia_Val"/>
</dbReference>
<dbReference type="PANTHER" id="PTHR11946:SF109">
    <property type="entry name" value="VALINE--TRNA LIGASE"/>
    <property type="match status" value="1"/>
</dbReference>
<evidence type="ECO:0000256" key="3">
    <source>
        <dbReference type="ARBA" id="ARBA00022598"/>
    </source>
</evidence>
<evidence type="ECO:0000256" key="4">
    <source>
        <dbReference type="ARBA" id="ARBA00022741"/>
    </source>
</evidence>
<dbReference type="NCBIfam" id="NF004349">
    <property type="entry name" value="PRK05729.1"/>
    <property type="match status" value="1"/>
</dbReference>
<evidence type="ECO:0000256" key="1">
    <source>
        <dbReference type="ARBA" id="ARBA00005594"/>
    </source>
</evidence>
<dbReference type="InterPro" id="IPR013155">
    <property type="entry name" value="M/V/L/I-tRNA-synth_anticd-bd"/>
</dbReference>
<feature type="domain" description="Aminoacyl-tRNA synthetase class Ia" evidence="12">
    <location>
        <begin position="72"/>
        <end position="663"/>
    </location>
</feature>
<dbReference type="Gene3D" id="3.40.50.620">
    <property type="entry name" value="HUPs"/>
    <property type="match status" value="2"/>
</dbReference>
<evidence type="ECO:0000256" key="2">
    <source>
        <dbReference type="ARBA" id="ARBA00013169"/>
    </source>
</evidence>
<keyword evidence="5 10" id="KW-0067">ATP-binding</keyword>
<dbReference type="InterPro" id="IPR009080">
    <property type="entry name" value="tRNAsynth_Ia_anticodon-bd"/>
</dbReference>
<dbReference type="FunFam" id="3.40.50.620:FF:000020">
    <property type="entry name" value="Valine--tRNA ligase, mitochondrial"/>
    <property type="match status" value="1"/>
</dbReference>
<dbReference type="InterPro" id="IPR014729">
    <property type="entry name" value="Rossmann-like_a/b/a_fold"/>
</dbReference>
<dbReference type="EC" id="6.1.1.9" evidence="2"/>
<evidence type="ECO:0000256" key="9">
    <source>
        <dbReference type="ARBA" id="ARBA00047552"/>
    </source>
</evidence>
<dbReference type="GO" id="GO:0005829">
    <property type="term" value="C:cytosol"/>
    <property type="evidence" value="ECO:0007669"/>
    <property type="project" value="TreeGrafter"/>
</dbReference>
<comment type="catalytic activity">
    <reaction evidence="9">
        <text>tRNA(Val) + L-valine + ATP = L-valyl-tRNA(Val) + AMP + diphosphate</text>
        <dbReference type="Rhea" id="RHEA:10704"/>
        <dbReference type="Rhea" id="RHEA-COMP:9672"/>
        <dbReference type="Rhea" id="RHEA-COMP:9708"/>
        <dbReference type="ChEBI" id="CHEBI:30616"/>
        <dbReference type="ChEBI" id="CHEBI:33019"/>
        <dbReference type="ChEBI" id="CHEBI:57762"/>
        <dbReference type="ChEBI" id="CHEBI:78442"/>
        <dbReference type="ChEBI" id="CHEBI:78537"/>
        <dbReference type="ChEBI" id="CHEBI:456215"/>
        <dbReference type="EC" id="6.1.1.9"/>
    </reaction>
</comment>
<protein>
    <recommendedName>
        <fullName evidence="2">valine--tRNA ligase</fullName>
        <ecNumber evidence="2">6.1.1.9</ecNumber>
    </recommendedName>
    <alternativeName>
        <fullName evidence="8">Valyl-tRNA synthetase</fullName>
    </alternativeName>
</protein>
<evidence type="ECO:0000256" key="11">
    <source>
        <dbReference type="SAM" id="Coils"/>
    </source>
</evidence>
<dbReference type="GO" id="GO:0006438">
    <property type="term" value="P:valyl-tRNA aminoacylation"/>
    <property type="evidence" value="ECO:0007669"/>
    <property type="project" value="InterPro"/>
</dbReference>
<keyword evidence="15" id="KW-1185">Reference proteome</keyword>
<evidence type="ECO:0000256" key="5">
    <source>
        <dbReference type="ARBA" id="ARBA00022840"/>
    </source>
</evidence>
<reference evidence="14" key="1">
    <citation type="submission" date="2024-04" db="UniProtKB">
        <authorList>
            <consortium name="EnsemblMetazoa"/>
        </authorList>
    </citation>
    <scope>IDENTIFICATION</scope>
    <source>
        <strain evidence="14">EBRO</strain>
    </source>
</reference>
<dbReference type="Gene3D" id="3.90.740.10">
    <property type="entry name" value="Valyl/Leucyl/Isoleucyl-tRNA synthetase, editing domain"/>
    <property type="match status" value="1"/>
</dbReference>
<dbReference type="Pfam" id="PF08264">
    <property type="entry name" value="Anticodon_1"/>
    <property type="match status" value="1"/>
</dbReference>
<evidence type="ECO:0000313" key="14">
    <source>
        <dbReference type="EnsemblMetazoa" id="ENSAATROPP008093"/>
    </source>
</evidence>
<dbReference type="PROSITE" id="PS00178">
    <property type="entry name" value="AA_TRNA_LIGASE_I"/>
    <property type="match status" value="1"/>
</dbReference>
<dbReference type="GO" id="GO:0004832">
    <property type="term" value="F:valine-tRNA ligase activity"/>
    <property type="evidence" value="ECO:0007669"/>
    <property type="project" value="UniProtKB-EC"/>
</dbReference>
<evidence type="ECO:0000256" key="7">
    <source>
        <dbReference type="ARBA" id="ARBA00023146"/>
    </source>
</evidence>
<dbReference type="CDD" id="cd00817">
    <property type="entry name" value="ValRS_core"/>
    <property type="match status" value="1"/>
</dbReference>
<name>A0AAG5DBN3_ANOAO</name>
<dbReference type="FunFam" id="3.90.740.10:FF:000005">
    <property type="entry name" value="Valine--tRNA ligase, mitochondrial"/>
    <property type="match status" value="1"/>
</dbReference>
<feature type="domain" description="Methionyl/Valyl/Leucyl/Isoleucyl-tRNA synthetase anticodon-binding" evidence="13">
    <location>
        <begin position="720"/>
        <end position="854"/>
    </location>
</feature>
<evidence type="ECO:0000256" key="8">
    <source>
        <dbReference type="ARBA" id="ARBA00029936"/>
    </source>
</evidence>
<evidence type="ECO:0000259" key="13">
    <source>
        <dbReference type="Pfam" id="PF08264"/>
    </source>
</evidence>
<dbReference type="SUPFAM" id="SSF52374">
    <property type="entry name" value="Nucleotidylyl transferase"/>
    <property type="match status" value="1"/>
</dbReference>
<dbReference type="Pfam" id="PF00133">
    <property type="entry name" value="tRNA-synt_1"/>
    <property type="match status" value="1"/>
</dbReference>
<comment type="similarity">
    <text evidence="1 10">Belongs to the class-I aminoacyl-tRNA synthetase family.</text>
</comment>
<accession>A0AAG5DBN3</accession>
<evidence type="ECO:0000259" key="12">
    <source>
        <dbReference type="Pfam" id="PF00133"/>
    </source>
</evidence>